<evidence type="ECO:0000313" key="1">
    <source>
        <dbReference type="EMBL" id="KAH6869290.1"/>
    </source>
</evidence>
<accession>A0A9P8VS10</accession>
<dbReference type="OrthoDB" id="5099223at2759"/>
<organism evidence="1 2">
    <name type="scientific">Thelonectria olida</name>
    <dbReference type="NCBI Taxonomy" id="1576542"/>
    <lineage>
        <taxon>Eukaryota</taxon>
        <taxon>Fungi</taxon>
        <taxon>Dikarya</taxon>
        <taxon>Ascomycota</taxon>
        <taxon>Pezizomycotina</taxon>
        <taxon>Sordariomycetes</taxon>
        <taxon>Hypocreomycetidae</taxon>
        <taxon>Hypocreales</taxon>
        <taxon>Nectriaceae</taxon>
        <taxon>Thelonectria</taxon>
    </lineage>
</organism>
<dbReference type="AlphaFoldDB" id="A0A9P8VS10"/>
<gene>
    <name evidence="1" type="ORF">B0T10DRAFT_467357</name>
</gene>
<dbReference type="EMBL" id="JAGPYM010000075">
    <property type="protein sequence ID" value="KAH6869290.1"/>
    <property type="molecule type" value="Genomic_DNA"/>
</dbReference>
<proteinExistence type="predicted"/>
<name>A0A9P8VS10_9HYPO</name>
<evidence type="ECO:0000313" key="2">
    <source>
        <dbReference type="Proteomes" id="UP000777438"/>
    </source>
</evidence>
<reference evidence="1 2" key="1">
    <citation type="journal article" date="2021" name="Nat. Commun.">
        <title>Genetic determinants of endophytism in the Arabidopsis root mycobiome.</title>
        <authorList>
            <person name="Mesny F."/>
            <person name="Miyauchi S."/>
            <person name="Thiergart T."/>
            <person name="Pickel B."/>
            <person name="Atanasova L."/>
            <person name="Karlsson M."/>
            <person name="Huettel B."/>
            <person name="Barry K.W."/>
            <person name="Haridas S."/>
            <person name="Chen C."/>
            <person name="Bauer D."/>
            <person name="Andreopoulos W."/>
            <person name="Pangilinan J."/>
            <person name="LaButti K."/>
            <person name="Riley R."/>
            <person name="Lipzen A."/>
            <person name="Clum A."/>
            <person name="Drula E."/>
            <person name="Henrissat B."/>
            <person name="Kohler A."/>
            <person name="Grigoriev I.V."/>
            <person name="Martin F.M."/>
            <person name="Hacquard S."/>
        </authorList>
    </citation>
    <scope>NUCLEOTIDE SEQUENCE [LARGE SCALE GENOMIC DNA]</scope>
    <source>
        <strain evidence="1 2">MPI-CAGE-CH-0241</strain>
    </source>
</reference>
<keyword evidence="2" id="KW-1185">Reference proteome</keyword>
<sequence length="122" mass="13598">MASIPSAPCVGSWTSLFAKSGSALYPMPPSLELLMKVHLEVFSQRIHQVYVCHLGQLLATMADYQLTTASLCKKLTDGQDTQFRRNTRLICMGRVAGLLDHCIMVHPPDLEQDYTFIVVLDT</sequence>
<dbReference type="Proteomes" id="UP000777438">
    <property type="component" value="Unassembled WGS sequence"/>
</dbReference>
<comment type="caution">
    <text evidence="1">The sequence shown here is derived from an EMBL/GenBank/DDBJ whole genome shotgun (WGS) entry which is preliminary data.</text>
</comment>
<protein>
    <submittedName>
        <fullName evidence="1">Uncharacterized protein</fullName>
    </submittedName>
</protein>